<reference evidence="1" key="1">
    <citation type="submission" date="2021-02" db="EMBL/GenBank/DDBJ databases">
        <authorList>
            <consortium name="DOE Joint Genome Institute"/>
            <person name="Ahrendt S."/>
            <person name="Looney B.P."/>
            <person name="Miyauchi S."/>
            <person name="Morin E."/>
            <person name="Drula E."/>
            <person name="Courty P.E."/>
            <person name="Chicoki N."/>
            <person name="Fauchery L."/>
            <person name="Kohler A."/>
            <person name="Kuo A."/>
            <person name="Labutti K."/>
            <person name="Pangilinan J."/>
            <person name="Lipzen A."/>
            <person name="Riley R."/>
            <person name="Andreopoulos W."/>
            <person name="He G."/>
            <person name="Johnson J."/>
            <person name="Barry K.W."/>
            <person name="Grigoriev I.V."/>
            <person name="Nagy L."/>
            <person name="Hibbett D."/>
            <person name="Henrissat B."/>
            <person name="Matheny P.B."/>
            <person name="Labbe J."/>
            <person name="Martin F."/>
        </authorList>
    </citation>
    <scope>NUCLEOTIDE SEQUENCE</scope>
    <source>
        <strain evidence="1">EC-137</strain>
    </source>
</reference>
<dbReference type="EMBL" id="MU273765">
    <property type="protein sequence ID" value="KAI0028309.1"/>
    <property type="molecule type" value="Genomic_DNA"/>
</dbReference>
<reference evidence="1" key="2">
    <citation type="journal article" date="2022" name="New Phytol.">
        <title>Evolutionary transition to the ectomycorrhizal habit in the genomes of a hyperdiverse lineage of mushroom-forming fungi.</title>
        <authorList>
            <person name="Looney B."/>
            <person name="Miyauchi S."/>
            <person name="Morin E."/>
            <person name="Drula E."/>
            <person name="Courty P.E."/>
            <person name="Kohler A."/>
            <person name="Kuo A."/>
            <person name="LaButti K."/>
            <person name="Pangilinan J."/>
            <person name="Lipzen A."/>
            <person name="Riley R."/>
            <person name="Andreopoulos W."/>
            <person name="He G."/>
            <person name="Johnson J."/>
            <person name="Nolan M."/>
            <person name="Tritt A."/>
            <person name="Barry K.W."/>
            <person name="Grigoriev I.V."/>
            <person name="Nagy L.G."/>
            <person name="Hibbett D."/>
            <person name="Henrissat B."/>
            <person name="Matheny P.B."/>
            <person name="Labbe J."/>
            <person name="Martin F.M."/>
        </authorList>
    </citation>
    <scope>NUCLEOTIDE SEQUENCE</scope>
    <source>
        <strain evidence="1">EC-137</strain>
    </source>
</reference>
<dbReference type="Proteomes" id="UP000814128">
    <property type="component" value="Unassembled WGS sequence"/>
</dbReference>
<sequence>MALSYIFPLLLALILLFPTYVVLRRLTGILTIWFGDDALTYQAQTMEKYGRVFSLSGFLGDRIVTIADTKALYDVLVKNQDNFVQLDSIRENMRLVLGGTGLFSALGDAHRKQRKLMNPAFSINHMRRMMPIFKTLARRSVARMREEVTKGAYEIDVMDYASRLALELVSQAGFGHSFGAIEGKDHGYSRALKDFNTSASKLANGILLLPTITRLVPQSLLRPIAERLPWPALHDMLRVSDTMQTTSREIWEEKKRLFALGDKSVVNEYGEGKDIMSILLKTNLSSSKDDQVTDEELLTQINTFTLAGSDTTSNSLTRILYLLSLHAEVQERLREELTEACGKAGDIGHDDLIELPYLEAVCRETLRLYPPAHFVYRQCLEDCVLPLAHPYTDVNGKEHRELFVPGGGTMVYVSIVGVNRDKAIWGPDAGEWKPERWLSPLPDSVTEARIPGVYANLLTFIGGRSACIGFKFAQLEMKVALSQLIPAFHFAPSEKHEIIWRCIGVGTPSIKGPPERHSMLPLRVTPVA</sequence>
<keyword evidence="2" id="KW-1185">Reference proteome</keyword>
<evidence type="ECO:0000313" key="1">
    <source>
        <dbReference type="EMBL" id="KAI0028309.1"/>
    </source>
</evidence>
<accession>A0ACB8Q912</accession>
<proteinExistence type="predicted"/>
<protein>
    <submittedName>
        <fullName evidence="1">Cytochrome P450</fullName>
    </submittedName>
</protein>
<comment type="caution">
    <text evidence="1">The sequence shown here is derived from an EMBL/GenBank/DDBJ whole genome shotgun (WGS) entry which is preliminary data.</text>
</comment>
<name>A0ACB8Q912_9AGAM</name>
<evidence type="ECO:0000313" key="2">
    <source>
        <dbReference type="Proteomes" id="UP000814128"/>
    </source>
</evidence>
<gene>
    <name evidence="1" type="ORF">K488DRAFT_73863</name>
</gene>
<organism evidence="1 2">
    <name type="scientific">Vararia minispora EC-137</name>
    <dbReference type="NCBI Taxonomy" id="1314806"/>
    <lineage>
        <taxon>Eukaryota</taxon>
        <taxon>Fungi</taxon>
        <taxon>Dikarya</taxon>
        <taxon>Basidiomycota</taxon>
        <taxon>Agaricomycotina</taxon>
        <taxon>Agaricomycetes</taxon>
        <taxon>Russulales</taxon>
        <taxon>Lachnocladiaceae</taxon>
        <taxon>Vararia</taxon>
    </lineage>
</organism>